<dbReference type="GO" id="GO:0005847">
    <property type="term" value="C:mRNA cleavage and polyadenylation specificity factor complex"/>
    <property type="evidence" value="ECO:0007669"/>
    <property type="project" value="TreeGrafter"/>
</dbReference>
<dbReference type="InterPro" id="IPR035979">
    <property type="entry name" value="RBD_domain_sf"/>
</dbReference>
<dbReference type="SMART" id="SM00360">
    <property type="entry name" value="RRM"/>
    <property type="match status" value="1"/>
</dbReference>
<dbReference type="GO" id="GO:0031124">
    <property type="term" value="P:mRNA 3'-end processing"/>
    <property type="evidence" value="ECO:0007669"/>
    <property type="project" value="InterPro"/>
</dbReference>
<evidence type="ECO:0000313" key="5">
    <source>
        <dbReference type="EMBL" id="CAH0374299.1"/>
    </source>
</evidence>
<protein>
    <recommendedName>
        <fullName evidence="4">RRM domain-containing protein</fullName>
    </recommendedName>
</protein>
<evidence type="ECO:0000259" key="4">
    <source>
        <dbReference type="PROSITE" id="PS50102"/>
    </source>
</evidence>
<dbReference type="PROSITE" id="PS50102">
    <property type="entry name" value="RRM"/>
    <property type="match status" value="1"/>
</dbReference>
<dbReference type="InterPro" id="IPR038192">
    <property type="entry name" value="CSTF_C_sf"/>
</dbReference>
<dbReference type="PANTHER" id="PTHR45735">
    <property type="entry name" value="CLEAVAGE STIMULATION FACTOR SUBUNIT 2"/>
    <property type="match status" value="1"/>
</dbReference>
<feature type="domain" description="RRM" evidence="4">
    <location>
        <begin position="10"/>
        <end position="88"/>
    </location>
</feature>
<evidence type="ECO:0000313" key="6">
    <source>
        <dbReference type="Proteomes" id="UP000789595"/>
    </source>
</evidence>
<dbReference type="Gene3D" id="1.10.20.70">
    <property type="entry name" value="Transcription termination and cleavage factor, C-terminal domain"/>
    <property type="match status" value="1"/>
</dbReference>
<comment type="caution">
    <text evidence="5">The sequence shown here is derived from an EMBL/GenBank/DDBJ whole genome shotgun (WGS) entry which is preliminary data.</text>
</comment>
<reference evidence="5" key="1">
    <citation type="submission" date="2021-11" db="EMBL/GenBank/DDBJ databases">
        <authorList>
            <consortium name="Genoscope - CEA"/>
            <person name="William W."/>
        </authorList>
    </citation>
    <scope>NUCLEOTIDE SEQUENCE</scope>
</reference>
<sequence length="242" mass="25779">MAHRQRGPRNDVFVGNIAFGTTDEDIRRIFSEVGRVKNVRMAVNSETGKPRGFCFVEYDDAATALSAIRNLNGRDVGGRDLRVNFSNNSALVDYASRGGSGREKTGAQLSATDITARLSDREVWDVVSEAKRLAEGDAETLGRLLNASGALTSAFVDMLGTLGMVPSAKGPSAAFAPQKPVSGFSAPQPDAMMQQVMQLTPAQLAQLPPDRRAKIEALRARIAQGLVPGAPPQPTAADINML</sequence>
<dbReference type="GO" id="GO:0003729">
    <property type="term" value="F:mRNA binding"/>
    <property type="evidence" value="ECO:0007669"/>
    <property type="project" value="TreeGrafter"/>
</dbReference>
<keyword evidence="3" id="KW-0694">RNA-binding</keyword>
<dbReference type="OrthoDB" id="272703at2759"/>
<comment type="subcellular location">
    <subcellularLocation>
        <location evidence="1">Nucleus</location>
    </subcellularLocation>
</comment>
<proteinExistence type="predicted"/>
<dbReference type="EMBL" id="CAKKNE010000004">
    <property type="protein sequence ID" value="CAH0374299.1"/>
    <property type="molecule type" value="Genomic_DNA"/>
</dbReference>
<dbReference type="InterPro" id="IPR012677">
    <property type="entry name" value="Nucleotide-bd_a/b_plait_sf"/>
</dbReference>
<dbReference type="PANTHER" id="PTHR45735:SF2">
    <property type="entry name" value="CLEAVAGE STIMULATION FACTOR SUBUNIT 2"/>
    <property type="match status" value="1"/>
</dbReference>
<keyword evidence="2" id="KW-0539">Nucleus</keyword>
<evidence type="ECO:0000256" key="3">
    <source>
        <dbReference type="PROSITE-ProRule" id="PRU00176"/>
    </source>
</evidence>
<dbReference type="InterPro" id="IPR026896">
    <property type="entry name" value="CSTF_C"/>
</dbReference>
<dbReference type="AlphaFoldDB" id="A0A8J2SWM9"/>
<accession>A0A8J2SWM9</accession>
<dbReference type="Proteomes" id="UP000789595">
    <property type="component" value="Unassembled WGS sequence"/>
</dbReference>
<organism evidence="5 6">
    <name type="scientific">Pelagomonas calceolata</name>
    <dbReference type="NCBI Taxonomy" id="35677"/>
    <lineage>
        <taxon>Eukaryota</taxon>
        <taxon>Sar</taxon>
        <taxon>Stramenopiles</taxon>
        <taxon>Ochrophyta</taxon>
        <taxon>Pelagophyceae</taxon>
        <taxon>Pelagomonadales</taxon>
        <taxon>Pelagomonadaceae</taxon>
        <taxon>Pelagomonas</taxon>
    </lineage>
</organism>
<evidence type="ECO:0000256" key="1">
    <source>
        <dbReference type="ARBA" id="ARBA00004123"/>
    </source>
</evidence>
<dbReference type="Pfam" id="PF00076">
    <property type="entry name" value="RRM_1"/>
    <property type="match status" value="1"/>
</dbReference>
<keyword evidence="6" id="KW-1185">Reference proteome</keyword>
<evidence type="ECO:0000256" key="2">
    <source>
        <dbReference type="ARBA" id="ARBA00023242"/>
    </source>
</evidence>
<dbReference type="Pfam" id="PF14304">
    <property type="entry name" value="CSTF_C"/>
    <property type="match status" value="1"/>
</dbReference>
<dbReference type="SUPFAM" id="SSF54928">
    <property type="entry name" value="RNA-binding domain, RBD"/>
    <property type="match status" value="1"/>
</dbReference>
<dbReference type="InterPro" id="IPR000504">
    <property type="entry name" value="RRM_dom"/>
</dbReference>
<name>A0A8J2SWM9_9STRA</name>
<dbReference type="Gene3D" id="3.30.70.330">
    <property type="match status" value="1"/>
</dbReference>
<gene>
    <name evidence="5" type="ORF">PECAL_4P15720</name>
</gene>